<sequence length="184" mass="20355">MEYLINLSFAQWLGFLSFALGISTFYQKDDRKLKILMVIFQLNNVLHFYLLGSNISAISTLLSFLRTVTAIKTSNKVVAAFFVIVSIALGLWIAEGPLDLLPIAGSVLGTIAVFLLKGIQMRIAFIIGAVCWLANNIIVGSIGGSLLEATLLTVNLFTIMRLYRHNKKLESSERLNSSLVDEKK</sequence>
<dbReference type="OrthoDB" id="7858522at2"/>
<evidence type="ECO:0000313" key="2">
    <source>
        <dbReference type="EMBL" id="OEF25217.1"/>
    </source>
</evidence>
<comment type="caution">
    <text evidence="2">The sequence shown here is derived from an EMBL/GenBank/DDBJ whole genome shotgun (WGS) entry which is preliminary data.</text>
</comment>
<feature type="transmembrane region" description="Helical" evidence="1">
    <location>
        <begin position="77"/>
        <end position="94"/>
    </location>
</feature>
<dbReference type="PIRSF" id="PIRSF011443">
    <property type="entry name" value="YgjV"/>
    <property type="match status" value="1"/>
</dbReference>
<organism evidence="2 3">
    <name type="scientific">Vibrio rumoiensis 1S-45</name>
    <dbReference type="NCBI Taxonomy" id="1188252"/>
    <lineage>
        <taxon>Bacteria</taxon>
        <taxon>Pseudomonadati</taxon>
        <taxon>Pseudomonadota</taxon>
        <taxon>Gammaproteobacteria</taxon>
        <taxon>Vibrionales</taxon>
        <taxon>Vibrionaceae</taxon>
        <taxon>Vibrio</taxon>
    </lineage>
</organism>
<dbReference type="AlphaFoldDB" id="A0A1E5E1Q9"/>
<keyword evidence="1" id="KW-1133">Transmembrane helix</keyword>
<dbReference type="RefSeq" id="WP_017024523.1">
    <property type="nucleotide sequence ID" value="NZ_AJYK02000065.1"/>
</dbReference>
<dbReference type="InterPro" id="IPR019629">
    <property type="entry name" value="Uncharacterised_HI1736/YgjV"/>
</dbReference>
<dbReference type="Proteomes" id="UP000094070">
    <property type="component" value="Unassembled WGS sequence"/>
</dbReference>
<keyword evidence="1" id="KW-0812">Transmembrane</keyword>
<keyword evidence="1" id="KW-0472">Membrane</keyword>
<dbReference type="STRING" id="1188252.A1QC_09420"/>
<keyword evidence="3" id="KW-1185">Reference proteome</keyword>
<evidence type="ECO:0000256" key="1">
    <source>
        <dbReference type="SAM" id="Phobius"/>
    </source>
</evidence>
<gene>
    <name evidence="2" type="ORF">A1QC_09420</name>
</gene>
<dbReference type="Pfam" id="PF10688">
    <property type="entry name" value="Imp-YgjV"/>
    <property type="match status" value="1"/>
</dbReference>
<reference evidence="2 3" key="1">
    <citation type="journal article" date="2012" name="Science">
        <title>Ecological populations of bacteria act as socially cohesive units of antibiotic production and resistance.</title>
        <authorList>
            <person name="Cordero O.X."/>
            <person name="Wildschutte H."/>
            <person name="Kirkup B."/>
            <person name="Proehl S."/>
            <person name="Ngo L."/>
            <person name="Hussain F."/>
            <person name="Le Roux F."/>
            <person name="Mincer T."/>
            <person name="Polz M.F."/>
        </authorList>
    </citation>
    <scope>NUCLEOTIDE SEQUENCE [LARGE SCALE GENOMIC DNA]</scope>
    <source>
        <strain evidence="2 3">1S-45</strain>
    </source>
</reference>
<feature type="transmembrane region" description="Helical" evidence="1">
    <location>
        <begin position="46"/>
        <end position="65"/>
    </location>
</feature>
<feature type="transmembrane region" description="Helical" evidence="1">
    <location>
        <begin position="7"/>
        <end position="26"/>
    </location>
</feature>
<feature type="transmembrane region" description="Helical" evidence="1">
    <location>
        <begin position="100"/>
        <end position="116"/>
    </location>
</feature>
<dbReference type="EMBL" id="AJYK02000065">
    <property type="protein sequence ID" value="OEF25217.1"/>
    <property type="molecule type" value="Genomic_DNA"/>
</dbReference>
<feature type="transmembrane region" description="Helical" evidence="1">
    <location>
        <begin position="123"/>
        <end position="139"/>
    </location>
</feature>
<dbReference type="InterPro" id="IPR026267">
    <property type="entry name" value="YgjV"/>
</dbReference>
<evidence type="ECO:0000313" key="3">
    <source>
        <dbReference type="Proteomes" id="UP000094070"/>
    </source>
</evidence>
<proteinExistence type="predicted"/>
<accession>A0A1E5E1Q9</accession>
<dbReference type="eggNOG" id="ENOG502ZBTK">
    <property type="taxonomic scope" value="Bacteria"/>
</dbReference>
<protein>
    <submittedName>
        <fullName evidence="2">Permease</fullName>
    </submittedName>
</protein>
<name>A0A1E5E1Q9_9VIBR</name>